<dbReference type="SUPFAM" id="SSF53335">
    <property type="entry name" value="S-adenosyl-L-methionine-dependent methyltransferases"/>
    <property type="match status" value="1"/>
</dbReference>
<proteinExistence type="predicted"/>
<feature type="compositionally biased region" description="Low complexity" evidence="1">
    <location>
        <begin position="200"/>
        <end position="210"/>
    </location>
</feature>
<feature type="compositionally biased region" description="Basic and acidic residues" evidence="1">
    <location>
        <begin position="176"/>
        <end position="192"/>
    </location>
</feature>
<dbReference type="InterPro" id="IPR029063">
    <property type="entry name" value="SAM-dependent_MTases_sf"/>
</dbReference>
<evidence type="ECO:0000256" key="1">
    <source>
        <dbReference type="SAM" id="MobiDB-lite"/>
    </source>
</evidence>
<accession>A0ABP0J3P1</accession>
<protein>
    <recommendedName>
        <fullName evidence="5">DNA (cytosine-5-)-methyltransferase</fullName>
    </recommendedName>
</protein>
<evidence type="ECO:0000313" key="3">
    <source>
        <dbReference type="EMBL" id="CAK9008984.1"/>
    </source>
</evidence>
<dbReference type="Proteomes" id="UP001642484">
    <property type="component" value="Unassembled WGS sequence"/>
</dbReference>
<keyword evidence="4" id="KW-1185">Reference proteome</keyword>
<name>A0ABP0J3P1_9DINO</name>
<dbReference type="EMBL" id="CAXAMN010004391">
    <property type="protein sequence ID" value="CAK9008916.1"/>
    <property type="molecule type" value="Genomic_DNA"/>
</dbReference>
<feature type="region of interest" description="Disordered" evidence="1">
    <location>
        <begin position="176"/>
        <end position="211"/>
    </location>
</feature>
<reference evidence="3 4" key="1">
    <citation type="submission" date="2024-02" db="EMBL/GenBank/DDBJ databases">
        <authorList>
            <person name="Chen Y."/>
            <person name="Shah S."/>
            <person name="Dougan E. K."/>
            <person name="Thang M."/>
            <person name="Chan C."/>
        </authorList>
    </citation>
    <scope>NUCLEOTIDE SEQUENCE [LARGE SCALE GENOMIC DNA]</scope>
</reference>
<evidence type="ECO:0000313" key="2">
    <source>
        <dbReference type="EMBL" id="CAK9008916.1"/>
    </source>
</evidence>
<dbReference type="EMBL" id="CAXAMN010004413">
    <property type="protein sequence ID" value="CAK9008984.1"/>
    <property type="molecule type" value="Genomic_DNA"/>
</dbReference>
<feature type="region of interest" description="Disordered" evidence="1">
    <location>
        <begin position="29"/>
        <end position="120"/>
    </location>
</feature>
<comment type="caution">
    <text evidence="3">The sequence shown here is derived from an EMBL/GenBank/DDBJ whole genome shotgun (WGS) entry which is preliminary data.</text>
</comment>
<evidence type="ECO:0000313" key="4">
    <source>
        <dbReference type="Proteomes" id="UP001642484"/>
    </source>
</evidence>
<feature type="compositionally biased region" description="Basic and acidic residues" evidence="1">
    <location>
        <begin position="100"/>
        <end position="113"/>
    </location>
</feature>
<sequence length="346" mass="39407">MLGLQPCNALDWSVRPPCMRFDLLGRTCSAASSKRHHREKEDDRGQGRSCNDPGDCGGGSRPCEQQRGQSTGAGTIERPRSSETSGMPRAKRKQTCGPHGRGDSHGKLADRTPRRARRIRRLKVVSIRPTRTGWRSAIGLPRVQPTAVRNPARTGAIMHARFAWVVIQMQIDKRWRQEQGLRRQNDRSENWRKPSRMGRWRTSTSRTSSRPVRDGRLRKFRFLELYAGMGGLSRAVREVAGDLVEVLEPQDIYHECDILTDEDYKWAKGQVEEADWTHAAFPCESFTRARRSEHGAPVVVQDDAHPEGWATTHCPSEERVALGFRAHEKGKFFTMDNRRGSFAWEN</sequence>
<evidence type="ECO:0008006" key="5">
    <source>
        <dbReference type="Google" id="ProtNLM"/>
    </source>
</evidence>
<gene>
    <name evidence="2" type="ORF">CCMP2556_LOCUS9438</name>
    <name evidence="3" type="ORF">CCMP2556_LOCUS9474</name>
</gene>
<organism evidence="3 4">
    <name type="scientific">Durusdinium trenchii</name>
    <dbReference type="NCBI Taxonomy" id="1381693"/>
    <lineage>
        <taxon>Eukaryota</taxon>
        <taxon>Sar</taxon>
        <taxon>Alveolata</taxon>
        <taxon>Dinophyceae</taxon>
        <taxon>Suessiales</taxon>
        <taxon>Symbiodiniaceae</taxon>
        <taxon>Durusdinium</taxon>
    </lineage>
</organism>